<feature type="compositionally biased region" description="Basic residues" evidence="1">
    <location>
        <begin position="113"/>
        <end position="125"/>
    </location>
</feature>
<evidence type="ECO:0000313" key="3">
    <source>
        <dbReference type="Proteomes" id="UP001219525"/>
    </source>
</evidence>
<protein>
    <submittedName>
        <fullName evidence="2">Uncharacterized protein</fullName>
    </submittedName>
</protein>
<dbReference type="EMBL" id="JARJCW010000002">
    <property type="protein sequence ID" value="KAJ7228465.1"/>
    <property type="molecule type" value="Genomic_DNA"/>
</dbReference>
<dbReference type="Proteomes" id="UP001219525">
    <property type="component" value="Unassembled WGS sequence"/>
</dbReference>
<reference evidence="2" key="1">
    <citation type="submission" date="2023-03" db="EMBL/GenBank/DDBJ databases">
        <title>Massive genome expansion in bonnet fungi (Mycena s.s.) driven by repeated elements and novel gene families across ecological guilds.</title>
        <authorList>
            <consortium name="Lawrence Berkeley National Laboratory"/>
            <person name="Harder C.B."/>
            <person name="Miyauchi S."/>
            <person name="Viragh M."/>
            <person name="Kuo A."/>
            <person name="Thoen E."/>
            <person name="Andreopoulos B."/>
            <person name="Lu D."/>
            <person name="Skrede I."/>
            <person name="Drula E."/>
            <person name="Henrissat B."/>
            <person name="Morin E."/>
            <person name="Kohler A."/>
            <person name="Barry K."/>
            <person name="LaButti K."/>
            <person name="Morin E."/>
            <person name="Salamov A."/>
            <person name="Lipzen A."/>
            <person name="Mereny Z."/>
            <person name="Hegedus B."/>
            <person name="Baldrian P."/>
            <person name="Stursova M."/>
            <person name="Weitz H."/>
            <person name="Taylor A."/>
            <person name="Grigoriev I.V."/>
            <person name="Nagy L.G."/>
            <person name="Martin F."/>
            <person name="Kauserud H."/>
        </authorList>
    </citation>
    <scope>NUCLEOTIDE SEQUENCE</scope>
    <source>
        <strain evidence="2">9144</strain>
    </source>
</reference>
<gene>
    <name evidence="2" type="ORF">GGX14DRAFT_413286</name>
</gene>
<accession>A0AAD7E4G4</accession>
<feature type="region of interest" description="Disordered" evidence="1">
    <location>
        <begin position="1"/>
        <end position="24"/>
    </location>
</feature>
<organism evidence="2 3">
    <name type="scientific">Mycena pura</name>
    <dbReference type="NCBI Taxonomy" id="153505"/>
    <lineage>
        <taxon>Eukaryota</taxon>
        <taxon>Fungi</taxon>
        <taxon>Dikarya</taxon>
        <taxon>Basidiomycota</taxon>
        <taxon>Agaricomycotina</taxon>
        <taxon>Agaricomycetes</taxon>
        <taxon>Agaricomycetidae</taxon>
        <taxon>Agaricales</taxon>
        <taxon>Marasmiineae</taxon>
        <taxon>Mycenaceae</taxon>
        <taxon>Mycena</taxon>
    </lineage>
</organism>
<name>A0AAD7E4G4_9AGAR</name>
<sequence>MKIEWPSHFRSDGSRRKPPPSVMHGWLAKMRGTLLGNEELRSKGMAEMRDAQRNKRKISTHLRHKSVGQRNTHPPALFGTLSPKPRPVPVGRGSQYRQNSSQRIVGQPPRQHSSYRRQTPQRRQTHVATPRTP</sequence>
<feature type="compositionally biased region" description="Polar residues" evidence="1">
    <location>
        <begin position="95"/>
        <end position="112"/>
    </location>
</feature>
<evidence type="ECO:0000313" key="2">
    <source>
        <dbReference type="EMBL" id="KAJ7228465.1"/>
    </source>
</evidence>
<feature type="compositionally biased region" description="Basic and acidic residues" evidence="1">
    <location>
        <begin position="1"/>
        <end position="15"/>
    </location>
</feature>
<feature type="region of interest" description="Disordered" evidence="1">
    <location>
        <begin position="39"/>
        <end position="133"/>
    </location>
</feature>
<proteinExistence type="predicted"/>
<feature type="compositionally biased region" description="Basic and acidic residues" evidence="1">
    <location>
        <begin position="39"/>
        <end position="53"/>
    </location>
</feature>
<evidence type="ECO:0000256" key="1">
    <source>
        <dbReference type="SAM" id="MobiDB-lite"/>
    </source>
</evidence>
<feature type="non-terminal residue" evidence="2">
    <location>
        <position position="133"/>
    </location>
</feature>
<comment type="caution">
    <text evidence="2">The sequence shown here is derived from an EMBL/GenBank/DDBJ whole genome shotgun (WGS) entry which is preliminary data.</text>
</comment>
<feature type="compositionally biased region" description="Basic residues" evidence="1">
    <location>
        <begin position="54"/>
        <end position="67"/>
    </location>
</feature>
<keyword evidence="3" id="KW-1185">Reference proteome</keyword>
<dbReference type="AlphaFoldDB" id="A0AAD7E4G4"/>